<comment type="catalytic activity">
    <reaction evidence="7">
        <text>a 2'-deoxyadenosine in DNA + S-adenosyl-L-methionine = an N(6)-methyl-2'-deoxyadenosine in DNA + S-adenosyl-L-homocysteine + H(+)</text>
        <dbReference type="Rhea" id="RHEA:15197"/>
        <dbReference type="Rhea" id="RHEA-COMP:12418"/>
        <dbReference type="Rhea" id="RHEA-COMP:12419"/>
        <dbReference type="ChEBI" id="CHEBI:15378"/>
        <dbReference type="ChEBI" id="CHEBI:57856"/>
        <dbReference type="ChEBI" id="CHEBI:59789"/>
        <dbReference type="ChEBI" id="CHEBI:90615"/>
        <dbReference type="ChEBI" id="CHEBI:90616"/>
        <dbReference type="EC" id="2.1.1.72"/>
    </reaction>
</comment>
<dbReference type="PANTHER" id="PTHR33841:SF5">
    <property type="entry name" value="DNA METHYLASE (MODIFICATION METHYLASE) (METHYLTRANSFERASE)-RELATED"/>
    <property type="match status" value="1"/>
</dbReference>
<accession>A0ABQ0A6M8</accession>
<keyword evidence="6" id="KW-0680">Restriction system</keyword>
<evidence type="ECO:0000256" key="5">
    <source>
        <dbReference type="ARBA" id="ARBA00022691"/>
    </source>
</evidence>
<dbReference type="Gene3D" id="3.40.50.150">
    <property type="entry name" value="Vaccinia Virus protein VP39"/>
    <property type="match status" value="1"/>
</dbReference>
<organism evidence="9 10">
    <name type="scientific">Sessilibacter corallicola</name>
    <dbReference type="NCBI Taxonomy" id="2904075"/>
    <lineage>
        <taxon>Bacteria</taxon>
        <taxon>Pseudomonadati</taxon>
        <taxon>Pseudomonadota</taxon>
        <taxon>Gammaproteobacteria</taxon>
        <taxon>Cellvibrionales</taxon>
        <taxon>Cellvibrionaceae</taxon>
        <taxon>Sessilibacter</taxon>
    </lineage>
</organism>
<dbReference type="InterPro" id="IPR050953">
    <property type="entry name" value="N4_N6_ade-DNA_methylase"/>
</dbReference>
<dbReference type="EC" id="2.1.1.72" evidence="2"/>
<feature type="domain" description="Type II methyltransferase M.TaqI-like" evidence="8">
    <location>
        <begin position="100"/>
        <end position="230"/>
    </location>
</feature>
<evidence type="ECO:0000313" key="9">
    <source>
        <dbReference type="EMBL" id="GAA6167307.1"/>
    </source>
</evidence>
<dbReference type="RefSeq" id="WP_353301989.1">
    <property type="nucleotide sequence ID" value="NZ_BAABWN010000003.1"/>
</dbReference>
<evidence type="ECO:0000256" key="6">
    <source>
        <dbReference type="ARBA" id="ARBA00022747"/>
    </source>
</evidence>
<reference evidence="9 10" key="1">
    <citation type="submission" date="2024-04" db="EMBL/GenBank/DDBJ databases">
        <title>Draft genome sequence of Sessilibacter corallicola NBRC 116591.</title>
        <authorList>
            <person name="Miyakawa T."/>
            <person name="Kusuya Y."/>
            <person name="Miura T."/>
        </authorList>
    </citation>
    <scope>NUCLEOTIDE SEQUENCE [LARGE SCALE GENOMIC DNA]</scope>
    <source>
        <strain evidence="9 10">KU-00831-HH</strain>
    </source>
</reference>
<keyword evidence="3 9" id="KW-0489">Methyltransferase</keyword>
<sequence>MLQQLTISDPMDDVLELQSMYLLSKPLEDRKALGQFFTGRVVANYMASMLHKPKAEEAKILDAGAGTGILTASTAAQLLELGCKVVHAVLYELDSSVIKHLNQTMKVIENLYQSKKGKFTFEVRNNDFVLDRPDKTESFDVSVINPPYFKYNVKTSPYAKAVSDLYSGDPNIYASFMAIVAASLNEGGQMVVITPHSFTNGLYFKNFRDYLLGITAIESIHIFKHRDRVFKNDADKVLQENIICKFVKSANYETVEVRASDCDSSLTSATIQNYPVELIVDPSNDQHLIRIPESLTEANLLKQAEQLESTFTDSGYFISTGPVVEHRTRNFIVSADNQSNTVPLYRPHNVTPYAALWTGENKKDVRFELREQHEKHTLNNKNYVLLKRLSSKDEKRRLVSGVYLAKYFENLEFVGFGNKVNYIGVKSGELTKKEAYGLSAIFNSSFFDRYFRCISGNTQVNATEIRVMRFPTHDQVKAIGEEVLKLKAFDADQNNTIVNQALKIKETV</sequence>
<dbReference type="Proteomes" id="UP001465153">
    <property type="component" value="Unassembled WGS sequence"/>
</dbReference>
<comment type="caution">
    <text evidence="9">The sequence shown here is derived from an EMBL/GenBank/DDBJ whole genome shotgun (WGS) entry which is preliminary data.</text>
</comment>
<dbReference type="PANTHER" id="PTHR33841">
    <property type="entry name" value="DNA METHYLTRANSFERASE YEEA-RELATED"/>
    <property type="match status" value="1"/>
</dbReference>
<dbReference type="CDD" id="cd02440">
    <property type="entry name" value="AdoMet_MTases"/>
    <property type="match status" value="1"/>
</dbReference>
<proteinExistence type="inferred from homology"/>
<dbReference type="PRINTS" id="PR00507">
    <property type="entry name" value="N12N6MTFRASE"/>
</dbReference>
<comment type="similarity">
    <text evidence="1">Belongs to the N(4)/N(6)-methyltransferase family.</text>
</comment>
<dbReference type="InterPro" id="IPR011639">
    <property type="entry name" value="MethylTrfase_TaqI-like_dom"/>
</dbReference>
<evidence type="ECO:0000256" key="2">
    <source>
        <dbReference type="ARBA" id="ARBA00011900"/>
    </source>
</evidence>
<dbReference type="EMBL" id="BAABWN010000003">
    <property type="protein sequence ID" value="GAA6167307.1"/>
    <property type="molecule type" value="Genomic_DNA"/>
</dbReference>
<dbReference type="SUPFAM" id="SSF53335">
    <property type="entry name" value="S-adenosyl-L-methionine-dependent methyltransferases"/>
    <property type="match status" value="1"/>
</dbReference>
<evidence type="ECO:0000256" key="4">
    <source>
        <dbReference type="ARBA" id="ARBA00022679"/>
    </source>
</evidence>
<dbReference type="GO" id="GO:0032259">
    <property type="term" value="P:methylation"/>
    <property type="evidence" value="ECO:0007669"/>
    <property type="project" value="UniProtKB-KW"/>
</dbReference>
<dbReference type="InterPro" id="IPR029063">
    <property type="entry name" value="SAM-dependent_MTases_sf"/>
</dbReference>
<evidence type="ECO:0000259" key="8">
    <source>
        <dbReference type="Pfam" id="PF07669"/>
    </source>
</evidence>
<name>A0ABQ0A6M8_9GAMM</name>
<dbReference type="GO" id="GO:0008168">
    <property type="term" value="F:methyltransferase activity"/>
    <property type="evidence" value="ECO:0007669"/>
    <property type="project" value="UniProtKB-KW"/>
</dbReference>
<evidence type="ECO:0000256" key="7">
    <source>
        <dbReference type="ARBA" id="ARBA00047942"/>
    </source>
</evidence>
<evidence type="ECO:0000256" key="1">
    <source>
        <dbReference type="ARBA" id="ARBA00006594"/>
    </source>
</evidence>
<keyword evidence="10" id="KW-1185">Reference proteome</keyword>
<dbReference type="Pfam" id="PF07669">
    <property type="entry name" value="Eco57I"/>
    <property type="match status" value="1"/>
</dbReference>
<keyword evidence="4" id="KW-0808">Transferase</keyword>
<gene>
    <name evidence="9" type="ORF">NBRC116591_11170</name>
</gene>
<protein>
    <recommendedName>
        <fullName evidence="2">site-specific DNA-methyltransferase (adenine-specific)</fullName>
        <ecNumber evidence="2">2.1.1.72</ecNumber>
    </recommendedName>
</protein>
<evidence type="ECO:0000256" key="3">
    <source>
        <dbReference type="ARBA" id="ARBA00022603"/>
    </source>
</evidence>
<evidence type="ECO:0000313" key="10">
    <source>
        <dbReference type="Proteomes" id="UP001465153"/>
    </source>
</evidence>
<keyword evidence="5" id="KW-0949">S-adenosyl-L-methionine</keyword>